<keyword evidence="2" id="KW-1185">Reference proteome</keyword>
<gene>
    <name evidence="1" type="ORF">PoB_007238900</name>
</gene>
<reference evidence="1 2" key="1">
    <citation type="journal article" date="2021" name="Elife">
        <title>Chloroplast acquisition without the gene transfer in kleptoplastic sea slugs, Plakobranchus ocellatus.</title>
        <authorList>
            <person name="Maeda T."/>
            <person name="Takahashi S."/>
            <person name="Yoshida T."/>
            <person name="Shimamura S."/>
            <person name="Takaki Y."/>
            <person name="Nagai Y."/>
            <person name="Toyoda A."/>
            <person name="Suzuki Y."/>
            <person name="Arimoto A."/>
            <person name="Ishii H."/>
            <person name="Satoh N."/>
            <person name="Nishiyama T."/>
            <person name="Hasebe M."/>
            <person name="Maruyama T."/>
            <person name="Minagawa J."/>
            <person name="Obokata J."/>
            <person name="Shigenobu S."/>
        </authorList>
    </citation>
    <scope>NUCLEOTIDE SEQUENCE [LARGE SCALE GENOMIC DNA]</scope>
</reference>
<sequence>MTKSCTVDDVLVFLKTFSQVLDIEQRVKRYLSILEHAGAGAKCSRYRSGDEMLSAFQENPKEIIDYDSENMLAHLKIAIYRERLANDCPQQ</sequence>
<dbReference type="AlphaFoldDB" id="A0AAV4DPE6"/>
<organism evidence="1 2">
    <name type="scientific">Plakobranchus ocellatus</name>
    <dbReference type="NCBI Taxonomy" id="259542"/>
    <lineage>
        <taxon>Eukaryota</taxon>
        <taxon>Metazoa</taxon>
        <taxon>Spiralia</taxon>
        <taxon>Lophotrochozoa</taxon>
        <taxon>Mollusca</taxon>
        <taxon>Gastropoda</taxon>
        <taxon>Heterobranchia</taxon>
        <taxon>Euthyneura</taxon>
        <taxon>Panpulmonata</taxon>
        <taxon>Sacoglossa</taxon>
        <taxon>Placobranchoidea</taxon>
        <taxon>Plakobranchidae</taxon>
        <taxon>Plakobranchus</taxon>
    </lineage>
</organism>
<accession>A0AAV4DPE6</accession>
<evidence type="ECO:0000313" key="2">
    <source>
        <dbReference type="Proteomes" id="UP000735302"/>
    </source>
</evidence>
<name>A0AAV4DPE6_9GAST</name>
<protein>
    <submittedName>
        <fullName evidence="1">Uncharacterized protein</fullName>
    </submittedName>
</protein>
<dbReference type="EMBL" id="BLXT01008083">
    <property type="protein sequence ID" value="GFO45884.1"/>
    <property type="molecule type" value="Genomic_DNA"/>
</dbReference>
<proteinExistence type="predicted"/>
<evidence type="ECO:0000313" key="1">
    <source>
        <dbReference type="EMBL" id="GFO45884.1"/>
    </source>
</evidence>
<comment type="caution">
    <text evidence="1">The sequence shown here is derived from an EMBL/GenBank/DDBJ whole genome shotgun (WGS) entry which is preliminary data.</text>
</comment>
<dbReference type="Proteomes" id="UP000735302">
    <property type="component" value="Unassembled WGS sequence"/>
</dbReference>